<evidence type="ECO:0000313" key="3">
    <source>
        <dbReference type="Proteomes" id="UP000076852"/>
    </source>
</evidence>
<feature type="transmembrane region" description="Helical" evidence="1">
    <location>
        <begin position="41"/>
        <end position="62"/>
    </location>
</feature>
<dbReference type="PANTHER" id="PTHR38598:SF1">
    <property type="entry name" value="INNER MEMBRANE PROTEIN YJCH"/>
    <property type="match status" value="1"/>
</dbReference>
<gene>
    <name evidence="2" type="ORF">AYM40_30365</name>
</gene>
<evidence type="ECO:0000256" key="1">
    <source>
        <dbReference type="SAM" id="Phobius"/>
    </source>
</evidence>
<dbReference type="GO" id="GO:0005886">
    <property type="term" value="C:plasma membrane"/>
    <property type="evidence" value="ECO:0007669"/>
    <property type="project" value="TreeGrafter"/>
</dbReference>
<dbReference type="KEGG" id="buz:AYM40_30365"/>
<dbReference type="InterPro" id="IPR007436">
    <property type="entry name" value="DUF485"/>
</dbReference>
<evidence type="ECO:0008006" key="4">
    <source>
        <dbReference type="Google" id="ProtNLM"/>
    </source>
</evidence>
<dbReference type="EMBL" id="CP014579">
    <property type="protein sequence ID" value="ANB76511.1"/>
    <property type="molecule type" value="Genomic_DNA"/>
</dbReference>
<dbReference type="STRING" id="1804984.AYM40_30365"/>
<sequence>MVHTASAQPGDASPPSAVYVVAANPILQDPRFQALVHRRRTFAWSLTATMLIVYFGFILTLAFSPQTLGHPISSGLPSTWGIPVGLGMFVFTFLLVAIYVFRANTAFDAAIAEIKQGAQK</sequence>
<feature type="transmembrane region" description="Helical" evidence="1">
    <location>
        <begin position="82"/>
        <end position="101"/>
    </location>
</feature>
<dbReference type="RefSeq" id="WP_063499732.1">
    <property type="nucleotide sequence ID" value="NZ_CP014579.1"/>
</dbReference>
<name>A0A160FTY5_9BURK</name>
<reference evidence="2 3" key="1">
    <citation type="journal article" date="2016" name="Gene">
        <title>PacBio SMRT assembly of a complex multi-replicon genome reveals chlorocatechol degradative operon in a region of genome plasticity.</title>
        <authorList>
            <person name="Ricker N."/>
            <person name="Shen S.Y."/>
            <person name="Goordial J."/>
            <person name="Jin S."/>
            <person name="Fulthorpe R.R."/>
        </authorList>
    </citation>
    <scope>NUCLEOTIDE SEQUENCE [LARGE SCALE GENOMIC DNA]</scope>
    <source>
        <strain evidence="2 3">OLGA172</strain>
    </source>
</reference>
<dbReference type="PANTHER" id="PTHR38598">
    <property type="entry name" value="INNER MEMBRANE PROTEIN YJCH"/>
    <property type="match status" value="1"/>
</dbReference>
<keyword evidence="1" id="KW-1133">Transmembrane helix</keyword>
<dbReference type="InterPro" id="IPR052959">
    <property type="entry name" value="Inner_membrane_assoc"/>
</dbReference>
<dbReference type="Pfam" id="PF04341">
    <property type="entry name" value="DUF485"/>
    <property type="match status" value="1"/>
</dbReference>
<keyword evidence="1" id="KW-0472">Membrane</keyword>
<dbReference type="Proteomes" id="UP000076852">
    <property type="component" value="Chromosome 2"/>
</dbReference>
<evidence type="ECO:0000313" key="2">
    <source>
        <dbReference type="EMBL" id="ANB76511.1"/>
    </source>
</evidence>
<dbReference type="OrthoDB" id="5297034at2"/>
<proteinExistence type="predicted"/>
<protein>
    <recommendedName>
        <fullName evidence="4">DUF485 domain-containing protein</fullName>
    </recommendedName>
</protein>
<organism evidence="2 3">
    <name type="scientific">Paraburkholderia phytofirmans OLGA172</name>
    <dbReference type="NCBI Taxonomy" id="1417228"/>
    <lineage>
        <taxon>Bacteria</taxon>
        <taxon>Pseudomonadati</taxon>
        <taxon>Pseudomonadota</taxon>
        <taxon>Betaproteobacteria</taxon>
        <taxon>Burkholderiales</taxon>
        <taxon>Burkholderiaceae</taxon>
        <taxon>Paraburkholderia</taxon>
    </lineage>
</organism>
<keyword evidence="3" id="KW-1185">Reference proteome</keyword>
<accession>A0A160FTY5</accession>
<keyword evidence="1" id="KW-0812">Transmembrane</keyword>
<dbReference type="AlphaFoldDB" id="A0A160FTY5"/>